<dbReference type="Proteomes" id="UP000274131">
    <property type="component" value="Unassembled WGS sequence"/>
</dbReference>
<evidence type="ECO:0000256" key="2">
    <source>
        <dbReference type="ARBA" id="ARBA00022833"/>
    </source>
</evidence>
<keyword evidence="1" id="KW-0479">Metal-binding</keyword>
<dbReference type="Pfam" id="PF00653">
    <property type="entry name" value="BIR"/>
    <property type="match status" value="1"/>
</dbReference>
<evidence type="ECO:0000256" key="1">
    <source>
        <dbReference type="ARBA" id="ARBA00022723"/>
    </source>
</evidence>
<dbReference type="InterPro" id="IPR051190">
    <property type="entry name" value="Baculoviral_IAP"/>
</dbReference>
<dbReference type="STRING" id="51028.A0A0N4VGW0"/>
<name>A0A0N4VGW0_ENTVE</name>
<sequence>MDEKNHEYERLKGLFDSFMPYMFVNGRLKTFNKKWPYESENLTPQKMAEAGFIYSPDPLDNGCVKCAFCLKELNSWEDEDDPIKEHRRYKDRCYFARLNKPEDQYTLRDVLLLAVNTRAALLVRWLTICGH</sequence>
<proteinExistence type="predicted"/>
<dbReference type="CDD" id="cd00022">
    <property type="entry name" value="BIR"/>
    <property type="match status" value="1"/>
</dbReference>
<keyword evidence="4" id="KW-1185">Reference proteome</keyword>
<dbReference type="PANTHER" id="PTHR46771">
    <property type="entry name" value="DETERIN"/>
    <property type="match status" value="1"/>
</dbReference>
<dbReference type="PROSITE" id="PS50143">
    <property type="entry name" value="BIR_REPEAT_2"/>
    <property type="match status" value="1"/>
</dbReference>
<dbReference type="PANTHER" id="PTHR46771:SF5">
    <property type="entry name" value="DETERIN"/>
    <property type="match status" value="1"/>
</dbReference>
<protein>
    <submittedName>
        <fullName evidence="5">Baculoviral IAP repeat-containing protein 2</fullName>
    </submittedName>
</protein>
<evidence type="ECO:0000313" key="5">
    <source>
        <dbReference type="WBParaSite" id="EVEC_0001004901-mRNA-1"/>
    </source>
</evidence>
<gene>
    <name evidence="3" type="ORF">EVEC_LOCUS9406</name>
</gene>
<dbReference type="InterPro" id="IPR001370">
    <property type="entry name" value="BIR_rpt"/>
</dbReference>
<dbReference type="SMART" id="SM00238">
    <property type="entry name" value="BIR"/>
    <property type="match status" value="1"/>
</dbReference>
<dbReference type="SUPFAM" id="SSF57924">
    <property type="entry name" value="Inhibitor of apoptosis (IAP) repeat"/>
    <property type="match status" value="1"/>
</dbReference>
<reference evidence="5" key="1">
    <citation type="submission" date="2017-02" db="UniProtKB">
        <authorList>
            <consortium name="WormBaseParasite"/>
        </authorList>
    </citation>
    <scope>IDENTIFICATION</scope>
</reference>
<dbReference type="GO" id="GO:0046872">
    <property type="term" value="F:metal ion binding"/>
    <property type="evidence" value="ECO:0007669"/>
    <property type="project" value="UniProtKB-KW"/>
</dbReference>
<dbReference type="WBParaSite" id="EVEC_0001004901-mRNA-1">
    <property type="protein sequence ID" value="EVEC_0001004901-mRNA-1"/>
    <property type="gene ID" value="EVEC_0001004901"/>
</dbReference>
<reference evidence="3 4" key="2">
    <citation type="submission" date="2018-10" db="EMBL/GenBank/DDBJ databases">
        <authorList>
            <consortium name="Pathogen Informatics"/>
        </authorList>
    </citation>
    <scope>NUCLEOTIDE SEQUENCE [LARGE SCALE GENOMIC DNA]</scope>
</reference>
<evidence type="ECO:0000313" key="3">
    <source>
        <dbReference type="EMBL" id="VDD94655.1"/>
    </source>
</evidence>
<dbReference type="EMBL" id="UXUI01010025">
    <property type="protein sequence ID" value="VDD94655.1"/>
    <property type="molecule type" value="Genomic_DNA"/>
</dbReference>
<organism evidence="5">
    <name type="scientific">Enterobius vermicularis</name>
    <name type="common">Human pinworm</name>
    <dbReference type="NCBI Taxonomy" id="51028"/>
    <lineage>
        <taxon>Eukaryota</taxon>
        <taxon>Metazoa</taxon>
        <taxon>Ecdysozoa</taxon>
        <taxon>Nematoda</taxon>
        <taxon>Chromadorea</taxon>
        <taxon>Rhabditida</taxon>
        <taxon>Spirurina</taxon>
        <taxon>Oxyuridomorpha</taxon>
        <taxon>Oxyuroidea</taxon>
        <taxon>Oxyuridae</taxon>
        <taxon>Enterobius</taxon>
    </lineage>
</organism>
<evidence type="ECO:0000313" key="4">
    <source>
        <dbReference type="Proteomes" id="UP000274131"/>
    </source>
</evidence>
<dbReference type="OrthoDB" id="2196114at2759"/>
<dbReference type="Gene3D" id="1.10.1170.10">
    <property type="entry name" value="Inhibitor Of Apoptosis Protein (2mihbC-IAP-1), Chain A"/>
    <property type="match status" value="1"/>
</dbReference>
<keyword evidence="2" id="KW-0862">Zinc</keyword>
<accession>A0A0N4VGW0</accession>
<dbReference type="AlphaFoldDB" id="A0A0N4VGW0"/>